<keyword evidence="2" id="KW-1185">Reference proteome</keyword>
<dbReference type="Proteomes" id="UP000092460">
    <property type="component" value="Unassembled WGS sequence"/>
</dbReference>
<accession>A0A1B0AYG8</accession>
<reference evidence="2" key="1">
    <citation type="submission" date="2015-01" db="EMBL/GenBank/DDBJ databases">
        <authorList>
            <person name="Aksoy S."/>
            <person name="Warren W."/>
            <person name="Wilson R.K."/>
        </authorList>
    </citation>
    <scope>NUCLEOTIDE SEQUENCE [LARGE SCALE GENOMIC DNA]</scope>
    <source>
        <strain evidence="2">IAEA</strain>
    </source>
</reference>
<evidence type="ECO:0000313" key="1">
    <source>
        <dbReference type="EnsemblMetazoa" id="GPPI012936-PA"/>
    </source>
</evidence>
<evidence type="ECO:0000313" key="2">
    <source>
        <dbReference type="Proteomes" id="UP000092460"/>
    </source>
</evidence>
<reference evidence="1" key="2">
    <citation type="submission" date="2020-05" db="UniProtKB">
        <authorList>
            <consortium name="EnsemblMetazoa"/>
        </authorList>
    </citation>
    <scope>IDENTIFICATION</scope>
    <source>
        <strain evidence="1">IAEA</strain>
    </source>
</reference>
<dbReference type="VEuPathDB" id="VectorBase:GPPI012936"/>
<dbReference type="AlphaFoldDB" id="A0A1B0AYG8"/>
<organism evidence="1 2">
    <name type="scientific">Glossina palpalis gambiensis</name>
    <dbReference type="NCBI Taxonomy" id="67801"/>
    <lineage>
        <taxon>Eukaryota</taxon>
        <taxon>Metazoa</taxon>
        <taxon>Ecdysozoa</taxon>
        <taxon>Arthropoda</taxon>
        <taxon>Hexapoda</taxon>
        <taxon>Insecta</taxon>
        <taxon>Pterygota</taxon>
        <taxon>Neoptera</taxon>
        <taxon>Endopterygota</taxon>
        <taxon>Diptera</taxon>
        <taxon>Brachycera</taxon>
        <taxon>Muscomorpha</taxon>
        <taxon>Hippoboscoidea</taxon>
        <taxon>Glossinidae</taxon>
        <taxon>Glossina</taxon>
    </lineage>
</organism>
<proteinExistence type="predicted"/>
<protein>
    <submittedName>
        <fullName evidence="1">Uncharacterized protein</fullName>
    </submittedName>
</protein>
<dbReference type="EMBL" id="JXJN01005757">
    <property type="status" value="NOT_ANNOTATED_CDS"/>
    <property type="molecule type" value="Genomic_DNA"/>
</dbReference>
<dbReference type="EnsemblMetazoa" id="GPPI012936-RA">
    <property type="protein sequence ID" value="GPPI012936-PA"/>
    <property type="gene ID" value="GPPI012936"/>
</dbReference>
<sequence>MKSLSNSTKHKSTVLITFSSVLPQSNSPNVVSSLDIKTGFRGCTWITNSRLIPRGGEHETERFVGGKHWLCSDGGKENGIEHSVDSIAFLKVAVVAKKDETKNQQSWILKRISFANHPKTMYKKRRCTKFKTTWIAFIKEH</sequence>
<name>A0A1B0AYG8_9MUSC</name>